<protein>
    <submittedName>
        <fullName evidence="10">MFS transporter, PPP family, 3-phenylpropionic acid transporter</fullName>
    </submittedName>
</protein>
<dbReference type="PANTHER" id="PTHR23522">
    <property type="entry name" value="BLL5896 PROTEIN"/>
    <property type="match status" value="1"/>
</dbReference>
<keyword evidence="5 8" id="KW-0812">Transmembrane</keyword>
<dbReference type="InterPro" id="IPR024989">
    <property type="entry name" value="MFS_assoc_dom"/>
</dbReference>
<accession>A0A1G6XD45</accession>
<feature type="transmembrane region" description="Helical" evidence="8">
    <location>
        <begin position="278"/>
        <end position="296"/>
    </location>
</feature>
<evidence type="ECO:0000256" key="2">
    <source>
        <dbReference type="ARBA" id="ARBA00022448"/>
    </source>
</evidence>
<feature type="transmembrane region" description="Helical" evidence="8">
    <location>
        <begin position="163"/>
        <end position="182"/>
    </location>
</feature>
<feature type="transmembrane region" description="Helical" evidence="8">
    <location>
        <begin position="140"/>
        <end position="157"/>
    </location>
</feature>
<feature type="transmembrane region" description="Helical" evidence="8">
    <location>
        <begin position="338"/>
        <end position="361"/>
    </location>
</feature>
<dbReference type="EMBL" id="FNAP01000001">
    <property type="protein sequence ID" value="SDD75991.1"/>
    <property type="molecule type" value="Genomic_DNA"/>
</dbReference>
<dbReference type="Gene3D" id="1.20.1250.20">
    <property type="entry name" value="MFS general substrate transporter like domains"/>
    <property type="match status" value="2"/>
</dbReference>
<feature type="transmembrane region" description="Helical" evidence="8">
    <location>
        <begin position="73"/>
        <end position="93"/>
    </location>
</feature>
<feature type="domain" description="Major facilitator superfamily associated" evidence="9">
    <location>
        <begin position="14"/>
        <end position="364"/>
    </location>
</feature>
<evidence type="ECO:0000256" key="4">
    <source>
        <dbReference type="ARBA" id="ARBA00022519"/>
    </source>
</evidence>
<evidence type="ECO:0000313" key="10">
    <source>
        <dbReference type="EMBL" id="SDD75991.1"/>
    </source>
</evidence>
<dbReference type="GO" id="GO:0005886">
    <property type="term" value="C:plasma membrane"/>
    <property type="evidence" value="ECO:0007669"/>
    <property type="project" value="UniProtKB-SubCell"/>
</dbReference>
<dbReference type="STRING" id="69960.SAMN05421720_101456"/>
<dbReference type="InterPro" id="IPR026032">
    <property type="entry name" value="HcaT-like"/>
</dbReference>
<feature type="transmembrane region" description="Helical" evidence="8">
    <location>
        <begin position="247"/>
        <end position="266"/>
    </location>
</feature>
<dbReference type="GO" id="GO:0015528">
    <property type="term" value="F:lactose:proton symporter activity"/>
    <property type="evidence" value="ECO:0007669"/>
    <property type="project" value="TreeGrafter"/>
</dbReference>
<feature type="transmembrane region" description="Helical" evidence="8">
    <location>
        <begin position="214"/>
        <end position="235"/>
    </location>
</feature>
<dbReference type="Proteomes" id="UP000199412">
    <property type="component" value="Unassembled WGS sequence"/>
</dbReference>
<feature type="transmembrane region" description="Helical" evidence="8">
    <location>
        <begin position="367"/>
        <end position="387"/>
    </location>
</feature>
<feature type="transmembrane region" description="Helical" evidence="8">
    <location>
        <begin position="302"/>
        <end position="326"/>
    </location>
</feature>
<dbReference type="PIRSF" id="PIRSF004925">
    <property type="entry name" value="HcaT"/>
    <property type="match status" value="1"/>
</dbReference>
<dbReference type="PANTHER" id="PTHR23522:SF10">
    <property type="entry name" value="3-PHENYLPROPIONIC ACID TRANSPORTER-RELATED"/>
    <property type="match status" value="1"/>
</dbReference>
<feature type="transmembrane region" description="Helical" evidence="8">
    <location>
        <begin position="12"/>
        <end position="36"/>
    </location>
</feature>
<dbReference type="SUPFAM" id="SSF103473">
    <property type="entry name" value="MFS general substrate transporter"/>
    <property type="match status" value="1"/>
</dbReference>
<evidence type="ECO:0000259" key="9">
    <source>
        <dbReference type="Pfam" id="PF12832"/>
    </source>
</evidence>
<keyword evidence="4" id="KW-0997">Cell inner membrane</keyword>
<evidence type="ECO:0000256" key="3">
    <source>
        <dbReference type="ARBA" id="ARBA00022475"/>
    </source>
</evidence>
<keyword evidence="7 8" id="KW-0472">Membrane</keyword>
<dbReference type="NCBIfam" id="NF037955">
    <property type="entry name" value="mfs"/>
    <property type="match status" value="1"/>
</dbReference>
<keyword evidence="11" id="KW-1185">Reference proteome</keyword>
<comment type="subcellular location">
    <subcellularLocation>
        <location evidence="1">Cell inner membrane</location>
        <topology evidence="1">Multi-pass membrane protein</topology>
    </subcellularLocation>
</comment>
<evidence type="ECO:0000256" key="7">
    <source>
        <dbReference type="ARBA" id="ARBA00023136"/>
    </source>
</evidence>
<reference evidence="10 11" key="1">
    <citation type="submission" date="2016-10" db="EMBL/GenBank/DDBJ databases">
        <authorList>
            <person name="de Groot N.N."/>
        </authorList>
    </citation>
    <scope>NUCLEOTIDE SEQUENCE [LARGE SCALE GENOMIC DNA]</scope>
    <source>
        <strain evidence="10 11">ATCC 700224</strain>
    </source>
</reference>
<evidence type="ECO:0000256" key="1">
    <source>
        <dbReference type="ARBA" id="ARBA00004429"/>
    </source>
</evidence>
<dbReference type="AlphaFoldDB" id="A0A1G6XD45"/>
<dbReference type="InterPro" id="IPR036259">
    <property type="entry name" value="MFS_trans_sf"/>
</dbReference>
<proteinExistence type="predicted"/>
<evidence type="ECO:0000313" key="11">
    <source>
        <dbReference type="Proteomes" id="UP000199412"/>
    </source>
</evidence>
<organism evidence="10 11">
    <name type="scientific">Rhodospira trueperi</name>
    <dbReference type="NCBI Taxonomy" id="69960"/>
    <lineage>
        <taxon>Bacteria</taxon>
        <taxon>Pseudomonadati</taxon>
        <taxon>Pseudomonadota</taxon>
        <taxon>Alphaproteobacteria</taxon>
        <taxon>Rhodospirillales</taxon>
        <taxon>Rhodospirillaceae</taxon>
        <taxon>Rhodospira</taxon>
    </lineage>
</organism>
<evidence type="ECO:0000256" key="5">
    <source>
        <dbReference type="ARBA" id="ARBA00022692"/>
    </source>
</evidence>
<gene>
    <name evidence="10" type="ORF">SAMN05421720_101456</name>
</gene>
<name>A0A1G6XD45_9PROT</name>
<keyword evidence="3" id="KW-1003">Cell membrane</keyword>
<dbReference type="RefSeq" id="WP_176793273.1">
    <property type="nucleotide sequence ID" value="NZ_FNAP01000001.1"/>
</dbReference>
<keyword evidence="2" id="KW-0813">Transport</keyword>
<evidence type="ECO:0000256" key="6">
    <source>
        <dbReference type="ARBA" id="ARBA00022989"/>
    </source>
</evidence>
<dbReference type="GO" id="GO:0030395">
    <property type="term" value="F:lactose binding"/>
    <property type="evidence" value="ECO:0007669"/>
    <property type="project" value="TreeGrafter"/>
</dbReference>
<evidence type="ECO:0000256" key="8">
    <source>
        <dbReference type="SAM" id="Phobius"/>
    </source>
</evidence>
<feature type="transmembrane region" description="Helical" evidence="8">
    <location>
        <begin position="99"/>
        <end position="119"/>
    </location>
</feature>
<dbReference type="Pfam" id="PF12832">
    <property type="entry name" value="MFS_1_like"/>
    <property type="match status" value="1"/>
</dbReference>
<keyword evidence="6 8" id="KW-1133">Transmembrane helix</keyword>
<sequence length="398" mass="41277">MKLAPALPRGPVARVSLFYATMFTGIGVMMPFWPAWLETRGLGAVEIGLVMAASQWSKVLTNPVVSSRVDQTGARRGTMVGLALASLIGFALLTPLSGFWPIFLLAVPATACMAALLPLAESVAMGVAQGTGADYGRMRLWGSLTFIVAAVTAGALLEVVPVTVLVPVAILSALALTAVSAARLPPDERRSSVAGQSGPWPGHGLWSLLKEPRFALFLACVGLSQASHAPYYGFATLHWRAAGLSDPTIGLLWALGVIVEIALFAVGNRALARLGPMGLLLIAGAGGLLRWSVLAITTDPAALFAVQGLHALTYAAGHLGAMHFIARAVPPGYAVRAQGLYSALAMGALLGLAMIASGWLYEVIGGPVFLLGTVLCAGSLVAGLALARRWDGAVLWTR</sequence>